<proteinExistence type="predicted"/>
<dbReference type="Pfam" id="PF05057">
    <property type="entry name" value="DUF676"/>
    <property type="match status" value="1"/>
</dbReference>
<keyword evidence="1" id="KW-0442">Lipid degradation</keyword>
<organism evidence="4 5">
    <name type="scientific">Neolecta irregularis (strain DAH-3)</name>
    <dbReference type="NCBI Taxonomy" id="1198029"/>
    <lineage>
        <taxon>Eukaryota</taxon>
        <taxon>Fungi</taxon>
        <taxon>Dikarya</taxon>
        <taxon>Ascomycota</taxon>
        <taxon>Taphrinomycotina</taxon>
        <taxon>Neolectales</taxon>
        <taxon>Neolectaceae</taxon>
        <taxon>Neolecta</taxon>
    </lineage>
</organism>
<dbReference type="PANTHER" id="PTHR12482">
    <property type="entry name" value="LIPASE ROG1-RELATED-RELATED"/>
    <property type="match status" value="1"/>
</dbReference>
<feature type="compositionally biased region" description="Low complexity" evidence="2">
    <location>
        <begin position="225"/>
        <end position="236"/>
    </location>
</feature>
<feature type="region of interest" description="Disordered" evidence="2">
    <location>
        <begin position="119"/>
        <end position="250"/>
    </location>
</feature>
<dbReference type="Proteomes" id="UP000186594">
    <property type="component" value="Unassembled WGS sequence"/>
</dbReference>
<dbReference type="InterPro" id="IPR044294">
    <property type="entry name" value="Lipase-like"/>
</dbReference>
<evidence type="ECO:0000256" key="1">
    <source>
        <dbReference type="ARBA" id="ARBA00022963"/>
    </source>
</evidence>
<dbReference type="InterPro" id="IPR007751">
    <property type="entry name" value="DUF676_lipase-like"/>
</dbReference>
<evidence type="ECO:0000259" key="3">
    <source>
        <dbReference type="Pfam" id="PF05057"/>
    </source>
</evidence>
<evidence type="ECO:0000313" key="4">
    <source>
        <dbReference type="EMBL" id="OLL22955.1"/>
    </source>
</evidence>
<sequence>MKPINFIALSTPFLGISSENPAFVKVALDFGIVGRTGHDLGLTPRLNGKKPLLRLMAMQGSKCHEAVRMFDRHTLYANVVNDGIVPLRTSAMFFLDWMGLSKLEKRRRSFWTGGGVEYEEEQVSGDRTTGISNSTAETAIDRHRSAEGQARPGSSGRRLSVGHPRRSSFHSTNSPTSEKHLSQERDSLKQVETPPRPSSAQNMPAQLVGDGSKSPFETLFGRFKSSPTTPTTATSSGQQDTLSSGSVQQDASENSLASLITFLRPAASKGTSEHGSPSSITTRPLDTLHTYLRARKKPSKTLLRSQTVNSAYNLLQKPIPGYSFLESASDLFNPPVPPETFLMNPSTRKQVIFHDRVYEPGDIPVRTGNIQQEERIARDWHVDISWRKVLVKLDPEAHNNIVVRREFSNAWGWGVVEHLVREHFEAQEVAQQGRRRESGGSEWTAEQGMFSESDEDASVA</sequence>
<gene>
    <name evidence="4" type="ORF">NEOLI_004752</name>
</gene>
<dbReference type="STRING" id="1198029.A0A1U7LJX2"/>
<dbReference type="PANTHER" id="PTHR12482:SF62">
    <property type="entry name" value="LIPASE ROG1-RELATED"/>
    <property type="match status" value="1"/>
</dbReference>
<dbReference type="GO" id="GO:0047372">
    <property type="term" value="F:monoacylglycerol lipase activity"/>
    <property type="evidence" value="ECO:0007669"/>
    <property type="project" value="TreeGrafter"/>
</dbReference>
<dbReference type="OrthoDB" id="5368485at2759"/>
<feature type="compositionally biased region" description="Basic and acidic residues" evidence="2">
    <location>
        <begin position="177"/>
        <end position="189"/>
    </location>
</feature>
<evidence type="ECO:0000256" key="2">
    <source>
        <dbReference type="SAM" id="MobiDB-lite"/>
    </source>
</evidence>
<feature type="domain" description="DUF676" evidence="3">
    <location>
        <begin position="2"/>
        <end position="89"/>
    </location>
</feature>
<feature type="compositionally biased region" description="Polar residues" evidence="2">
    <location>
        <begin position="237"/>
        <end position="250"/>
    </location>
</feature>
<name>A0A1U7LJX2_NEOID</name>
<dbReference type="EMBL" id="LXFE01002526">
    <property type="protein sequence ID" value="OLL22955.1"/>
    <property type="molecule type" value="Genomic_DNA"/>
</dbReference>
<protein>
    <submittedName>
        <fullName evidence="4">Putative lipase ROG1</fullName>
    </submittedName>
</protein>
<accession>A0A1U7LJX2</accession>
<comment type="caution">
    <text evidence="4">The sequence shown here is derived from an EMBL/GenBank/DDBJ whole genome shotgun (WGS) entry which is preliminary data.</text>
</comment>
<feature type="region of interest" description="Disordered" evidence="2">
    <location>
        <begin position="428"/>
        <end position="460"/>
    </location>
</feature>
<keyword evidence="5" id="KW-1185">Reference proteome</keyword>
<reference evidence="4 5" key="1">
    <citation type="submission" date="2016-04" db="EMBL/GenBank/DDBJ databases">
        <title>Evolutionary innovation and constraint leading to complex multicellularity in the Ascomycota.</title>
        <authorList>
            <person name="Cisse O."/>
            <person name="Nguyen A."/>
            <person name="Hewitt D.A."/>
            <person name="Jedd G."/>
            <person name="Stajich J.E."/>
        </authorList>
    </citation>
    <scope>NUCLEOTIDE SEQUENCE [LARGE SCALE GENOMIC DNA]</scope>
    <source>
        <strain evidence="4 5">DAH-3</strain>
    </source>
</reference>
<feature type="compositionally biased region" description="Polar residues" evidence="2">
    <location>
        <begin position="125"/>
        <end position="137"/>
    </location>
</feature>
<dbReference type="GO" id="GO:0016042">
    <property type="term" value="P:lipid catabolic process"/>
    <property type="evidence" value="ECO:0007669"/>
    <property type="project" value="UniProtKB-KW"/>
</dbReference>
<evidence type="ECO:0000313" key="5">
    <source>
        <dbReference type="Proteomes" id="UP000186594"/>
    </source>
</evidence>
<keyword evidence="1" id="KW-0443">Lipid metabolism</keyword>
<dbReference type="AlphaFoldDB" id="A0A1U7LJX2"/>